<dbReference type="OrthoDB" id="2749588at2759"/>
<dbReference type="OMA" id="ARNTFQW"/>
<dbReference type="EMBL" id="MNAD01001666">
    <property type="protein sequence ID" value="OJT02496.1"/>
    <property type="molecule type" value="Genomic_DNA"/>
</dbReference>
<accession>A0A1M2V4R6</accession>
<dbReference type="Proteomes" id="UP000184267">
    <property type="component" value="Unassembled WGS sequence"/>
</dbReference>
<gene>
    <name evidence="1" type="ORF">TRAPUB_6968</name>
</gene>
<organism evidence="1 2">
    <name type="scientific">Trametes pubescens</name>
    <name type="common">White-rot fungus</name>
    <dbReference type="NCBI Taxonomy" id="154538"/>
    <lineage>
        <taxon>Eukaryota</taxon>
        <taxon>Fungi</taxon>
        <taxon>Dikarya</taxon>
        <taxon>Basidiomycota</taxon>
        <taxon>Agaricomycotina</taxon>
        <taxon>Agaricomycetes</taxon>
        <taxon>Polyporales</taxon>
        <taxon>Polyporaceae</taxon>
        <taxon>Trametes</taxon>
    </lineage>
</organism>
<proteinExistence type="predicted"/>
<evidence type="ECO:0000313" key="1">
    <source>
        <dbReference type="EMBL" id="OJT02496.1"/>
    </source>
</evidence>
<dbReference type="AlphaFoldDB" id="A0A1M2V4R6"/>
<protein>
    <submittedName>
        <fullName evidence="1">Uncharacterized protein</fullName>
    </submittedName>
</protein>
<sequence>MSTFTLTVNIASADITALKQAGYNLCIAKKVNNTYNTVWRGGSFLARNTFQWTSRYAVFGTETFAEGALVTAATESPEIKFGQTALLDENGVMNHPTGSPNSSGTFTVDNEYAALNIGVMGYLSGAFSPIFVSPSQVVTGPVNLTPVETVLVWFDAQHTTSTIIVDSVSNTIEVDFTGGIASRSVTYASTPGRPGTGAWALDSQLRLSATYNPTTNLFAVERPSAQLLLKMASIINAQDDAAGDADVYKTTVEFNEAGMQGVVDAFKQYAQDARPQGLSEWDVSVEDDKVVVRLATEDEDSDPAEAAREIPYKFLSILHGWTGAQYKKLTFEAPRADVLLFLGERHGSAAKLVHNDSVHPHVRNPFWRLSPSSIHSSLCPGPQYCRRKWCQREVALNHRGCHPTRCGTGSRVETE</sequence>
<keyword evidence="2" id="KW-1185">Reference proteome</keyword>
<comment type="caution">
    <text evidence="1">The sequence shown here is derived from an EMBL/GenBank/DDBJ whole genome shotgun (WGS) entry which is preliminary data.</text>
</comment>
<evidence type="ECO:0000313" key="2">
    <source>
        <dbReference type="Proteomes" id="UP000184267"/>
    </source>
</evidence>
<name>A0A1M2V4R6_TRAPU</name>
<reference evidence="1 2" key="1">
    <citation type="submission" date="2016-10" db="EMBL/GenBank/DDBJ databases">
        <title>Genome sequence of the basidiomycete white-rot fungus Trametes pubescens.</title>
        <authorList>
            <person name="Makela M.R."/>
            <person name="Granchi Z."/>
            <person name="Peng M."/>
            <person name="De Vries R.P."/>
            <person name="Grigoriev I."/>
            <person name="Riley R."/>
            <person name="Hilden K."/>
        </authorList>
    </citation>
    <scope>NUCLEOTIDE SEQUENCE [LARGE SCALE GENOMIC DNA]</scope>
    <source>
        <strain evidence="1 2">FBCC735</strain>
    </source>
</reference>